<comment type="caution">
    <text evidence="1">The sequence shown here is derived from an EMBL/GenBank/DDBJ whole genome shotgun (WGS) entry which is preliminary data.</text>
</comment>
<dbReference type="Pfam" id="PF13489">
    <property type="entry name" value="Methyltransf_23"/>
    <property type="match status" value="1"/>
</dbReference>
<gene>
    <name evidence="1" type="ORF">D0544_09655</name>
</gene>
<dbReference type="SUPFAM" id="SSF53335">
    <property type="entry name" value="S-adenosyl-L-methionine-dependent methyltransferases"/>
    <property type="match status" value="1"/>
</dbReference>
<dbReference type="GO" id="GO:0008168">
    <property type="term" value="F:methyltransferase activity"/>
    <property type="evidence" value="ECO:0007669"/>
    <property type="project" value="UniProtKB-KW"/>
</dbReference>
<keyword evidence="1" id="KW-0489">Methyltransferase</keyword>
<protein>
    <submittedName>
        <fullName evidence="1">Class I SAM-dependent methyltransferase</fullName>
    </submittedName>
</protein>
<dbReference type="PANTHER" id="PTHR43861">
    <property type="entry name" value="TRANS-ACONITATE 2-METHYLTRANSFERASE-RELATED"/>
    <property type="match status" value="1"/>
</dbReference>
<dbReference type="Proteomes" id="UP000280792">
    <property type="component" value="Unassembled WGS sequence"/>
</dbReference>
<evidence type="ECO:0000313" key="2">
    <source>
        <dbReference type="Proteomes" id="UP000280792"/>
    </source>
</evidence>
<accession>A0A3P3VS82</accession>
<proteinExistence type="predicted"/>
<dbReference type="InterPro" id="IPR029063">
    <property type="entry name" value="SAM-dependent_MTases_sf"/>
</dbReference>
<dbReference type="CDD" id="cd02440">
    <property type="entry name" value="AdoMet_MTases"/>
    <property type="match status" value="1"/>
</dbReference>
<organism evidence="1 2">
    <name type="scientific">Aestuariirhabdus litorea</name>
    <dbReference type="NCBI Taxonomy" id="2528527"/>
    <lineage>
        <taxon>Bacteria</taxon>
        <taxon>Pseudomonadati</taxon>
        <taxon>Pseudomonadota</taxon>
        <taxon>Gammaproteobacteria</taxon>
        <taxon>Oceanospirillales</taxon>
        <taxon>Aestuariirhabdaceae</taxon>
        <taxon>Aestuariirhabdus</taxon>
    </lineage>
</organism>
<dbReference type="GO" id="GO:0032259">
    <property type="term" value="P:methylation"/>
    <property type="evidence" value="ECO:0007669"/>
    <property type="project" value="UniProtKB-KW"/>
</dbReference>
<name>A0A3P3VS82_9GAMM</name>
<keyword evidence="1" id="KW-0808">Transferase</keyword>
<keyword evidence="2" id="KW-1185">Reference proteome</keyword>
<evidence type="ECO:0000313" key="1">
    <source>
        <dbReference type="EMBL" id="RRJ85304.1"/>
    </source>
</evidence>
<sequence>MDADVYEQMARLESKHWWFRGRRAIVADLIRRLGLGPELRILEVGAGTGGNSAMLKAFGSVDSVEPDARARQLAAEVHGVELLAGSLPDALPESDVPYDLIVLMDVLEHVEPHRAALSRLLERLAPGGRLLLTVPALQALWSAHDERHHHHRRYQAGELRRLLEESGFRVERVKYFNSLLLPLIALARLGSRLGLLRGADDQMPGPWLNTLLFRVFAWERHCIGRGLGFPVGVSLLALASRAGDPGGGR</sequence>
<reference evidence="1 2" key="2">
    <citation type="submission" date="2018-12" db="EMBL/GenBank/DDBJ databases">
        <title>Simiduia agarivorans gen. nov., sp. nov., a marine, agarolytic bacterium isolated from shallow coastal water from Keelung, Taiwan.</title>
        <authorList>
            <person name="Shieh W.Y."/>
        </authorList>
    </citation>
    <scope>NUCLEOTIDE SEQUENCE [LARGE SCALE GENOMIC DNA]</scope>
    <source>
        <strain evidence="1 2">GTF-13</strain>
    </source>
</reference>
<reference evidence="1 2" key="1">
    <citation type="submission" date="2018-08" db="EMBL/GenBank/DDBJ databases">
        <authorList>
            <person name="Khan S.A."/>
        </authorList>
    </citation>
    <scope>NUCLEOTIDE SEQUENCE [LARGE SCALE GENOMIC DNA]</scope>
    <source>
        <strain evidence="1 2">GTF-13</strain>
    </source>
</reference>
<dbReference type="RefSeq" id="WP_125015730.1">
    <property type="nucleotide sequence ID" value="NZ_QWEZ01000001.1"/>
</dbReference>
<dbReference type="AlphaFoldDB" id="A0A3P3VS82"/>
<dbReference type="Gene3D" id="3.40.50.150">
    <property type="entry name" value="Vaccinia Virus protein VP39"/>
    <property type="match status" value="1"/>
</dbReference>
<dbReference type="EMBL" id="QWEZ01000001">
    <property type="protein sequence ID" value="RRJ85304.1"/>
    <property type="molecule type" value="Genomic_DNA"/>
</dbReference>